<dbReference type="STRING" id="1227549.SAMN05444007_11451"/>
<evidence type="ECO:0000313" key="2">
    <source>
        <dbReference type="EMBL" id="SEK05369.1"/>
    </source>
</evidence>
<keyword evidence="3" id="KW-1185">Reference proteome</keyword>
<evidence type="ECO:0008006" key="4">
    <source>
        <dbReference type="Google" id="ProtNLM"/>
    </source>
</evidence>
<accession>A0A1H7DUC7</accession>
<dbReference type="InterPro" id="IPR015947">
    <property type="entry name" value="PUA-like_sf"/>
</dbReference>
<feature type="region of interest" description="Disordered" evidence="1">
    <location>
        <begin position="134"/>
        <end position="160"/>
    </location>
</feature>
<sequence>MTVTRGLIIADPWIGHILDGRKDWEMRSQATSVRGWFGLIRKGSGTVVGLARLVDCGRALDQAEMIANFDHHRIPVDMIRRGEIAKWVVPWKLANVISLARPVQYEHKAGAVTWVTLSPDVSQKLSGYIALQDQSNDMLPPPSRSIDHSKPLSTASDQAGDAVRRTAAGAGKASQLPEGKHKVLGQSVLSGGNIRNNHIKLSPLMHAFPREVIGGSNKAEAAPRDLTIDWGGPETAKTDIDGTKSIFRARGWVRRFFATSGARENDVVIFTETGPYRISVRLERRKPEL</sequence>
<dbReference type="AlphaFoldDB" id="A0A1H7DUC7"/>
<dbReference type="SUPFAM" id="SSF88697">
    <property type="entry name" value="PUA domain-like"/>
    <property type="match status" value="1"/>
</dbReference>
<dbReference type="EMBL" id="FNYD01000014">
    <property type="protein sequence ID" value="SEK05369.1"/>
    <property type="molecule type" value="Genomic_DNA"/>
</dbReference>
<name>A0A1H7DUC7_9RHOB</name>
<evidence type="ECO:0000313" key="3">
    <source>
        <dbReference type="Proteomes" id="UP000199379"/>
    </source>
</evidence>
<evidence type="ECO:0000256" key="1">
    <source>
        <dbReference type="SAM" id="MobiDB-lite"/>
    </source>
</evidence>
<gene>
    <name evidence="2" type="ORF">SAMN05444007_11451</name>
</gene>
<reference evidence="2 3" key="1">
    <citation type="submission" date="2016-10" db="EMBL/GenBank/DDBJ databases">
        <authorList>
            <person name="de Groot N.N."/>
        </authorList>
    </citation>
    <scope>NUCLEOTIDE SEQUENCE [LARGE SCALE GENOMIC DNA]</scope>
    <source>
        <strain evidence="2 3">DSM 29340</strain>
    </source>
</reference>
<dbReference type="Gene3D" id="2.30.130.30">
    <property type="entry name" value="Hypothetical protein"/>
    <property type="match status" value="1"/>
</dbReference>
<protein>
    <recommendedName>
        <fullName evidence="4">ASCH domain-containing protein</fullName>
    </recommendedName>
</protein>
<dbReference type="RefSeq" id="WP_092370936.1">
    <property type="nucleotide sequence ID" value="NZ_BMGV01000013.1"/>
</dbReference>
<proteinExistence type="predicted"/>
<dbReference type="OrthoDB" id="9803913at2"/>
<organism evidence="2 3">
    <name type="scientific">Cribrihabitans marinus</name>
    <dbReference type="NCBI Taxonomy" id="1227549"/>
    <lineage>
        <taxon>Bacteria</taxon>
        <taxon>Pseudomonadati</taxon>
        <taxon>Pseudomonadota</taxon>
        <taxon>Alphaproteobacteria</taxon>
        <taxon>Rhodobacterales</taxon>
        <taxon>Paracoccaceae</taxon>
        <taxon>Cribrihabitans</taxon>
    </lineage>
</organism>
<dbReference type="Proteomes" id="UP000199379">
    <property type="component" value="Unassembled WGS sequence"/>
</dbReference>